<keyword evidence="1" id="KW-1133">Transmembrane helix</keyword>
<sequence>RLIDEAETVAGQVSECRARRTQPAAAIQDTTSGTSMSSIAVSIIANVIVIFNAVSIT</sequence>
<dbReference type="AlphaFoldDB" id="A0AAN8FDZ0"/>
<evidence type="ECO:0000313" key="2">
    <source>
        <dbReference type="EMBL" id="KAK5977961.1"/>
    </source>
</evidence>
<protein>
    <submittedName>
        <fullName evidence="2">Uncharacterized protein</fullName>
    </submittedName>
</protein>
<evidence type="ECO:0000313" key="3">
    <source>
        <dbReference type="Proteomes" id="UP001331761"/>
    </source>
</evidence>
<keyword evidence="1" id="KW-0812">Transmembrane</keyword>
<organism evidence="2 3">
    <name type="scientific">Trichostrongylus colubriformis</name>
    <name type="common">Black scour worm</name>
    <dbReference type="NCBI Taxonomy" id="6319"/>
    <lineage>
        <taxon>Eukaryota</taxon>
        <taxon>Metazoa</taxon>
        <taxon>Ecdysozoa</taxon>
        <taxon>Nematoda</taxon>
        <taxon>Chromadorea</taxon>
        <taxon>Rhabditida</taxon>
        <taxon>Rhabditina</taxon>
        <taxon>Rhabditomorpha</taxon>
        <taxon>Strongyloidea</taxon>
        <taxon>Trichostrongylidae</taxon>
        <taxon>Trichostrongylus</taxon>
    </lineage>
</organism>
<dbReference type="Proteomes" id="UP001331761">
    <property type="component" value="Unassembled WGS sequence"/>
</dbReference>
<feature type="non-terminal residue" evidence="2">
    <location>
        <position position="1"/>
    </location>
</feature>
<dbReference type="EMBL" id="WIXE01009986">
    <property type="protein sequence ID" value="KAK5977961.1"/>
    <property type="molecule type" value="Genomic_DNA"/>
</dbReference>
<proteinExistence type="predicted"/>
<accession>A0AAN8FDZ0</accession>
<keyword evidence="1" id="KW-0472">Membrane</keyword>
<name>A0AAN8FDZ0_TRICO</name>
<reference evidence="2 3" key="1">
    <citation type="submission" date="2019-10" db="EMBL/GenBank/DDBJ databases">
        <title>Assembly and Annotation for the nematode Trichostrongylus colubriformis.</title>
        <authorList>
            <person name="Martin J."/>
        </authorList>
    </citation>
    <scope>NUCLEOTIDE SEQUENCE [LARGE SCALE GENOMIC DNA]</scope>
    <source>
        <strain evidence="2">G859</strain>
        <tissue evidence="2">Whole worm</tissue>
    </source>
</reference>
<gene>
    <name evidence="2" type="ORF">GCK32_022370</name>
</gene>
<comment type="caution">
    <text evidence="2">The sequence shown here is derived from an EMBL/GenBank/DDBJ whole genome shotgun (WGS) entry which is preliminary data.</text>
</comment>
<keyword evidence="3" id="KW-1185">Reference proteome</keyword>
<evidence type="ECO:0000256" key="1">
    <source>
        <dbReference type="SAM" id="Phobius"/>
    </source>
</evidence>
<feature type="transmembrane region" description="Helical" evidence="1">
    <location>
        <begin position="36"/>
        <end position="54"/>
    </location>
</feature>